<reference evidence="2" key="1">
    <citation type="journal article" date="2020" name="Nature">
        <title>Giant virus diversity and host interactions through global metagenomics.</title>
        <authorList>
            <person name="Schulz F."/>
            <person name="Roux S."/>
            <person name="Paez-Espino D."/>
            <person name="Jungbluth S."/>
            <person name="Walsh D.A."/>
            <person name="Denef V.J."/>
            <person name="McMahon K.D."/>
            <person name="Konstantinidis K.T."/>
            <person name="Eloe-Fadrosh E.A."/>
            <person name="Kyrpides N.C."/>
            <person name="Woyke T."/>
        </authorList>
    </citation>
    <scope>NUCLEOTIDE SEQUENCE</scope>
    <source>
        <strain evidence="2">GVMAG-M-3300023184-191</strain>
    </source>
</reference>
<protein>
    <submittedName>
        <fullName evidence="2">Uncharacterized protein</fullName>
    </submittedName>
</protein>
<keyword evidence="1" id="KW-1133">Transmembrane helix</keyword>
<name>A0A6C0I4Q0_9ZZZZ</name>
<feature type="transmembrane region" description="Helical" evidence="1">
    <location>
        <begin position="6"/>
        <end position="23"/>
    </location>
</feature>
<dbReference type="AlphaFoldDB" id="A0A6C0I4Q0"/>
<evidence type="ECO:0000313" key="2">
    <source>
        <dbReference type="EMBL" id="QHT87769.1"/>
    </source>
</evidence>
<dbReference type="EMBL" id="MN740101">
    <property type="protein sequence ID" value="QHT87769.1"/>
    <property type="molecule type" value="Genomic_DNA"/>
</dbReference>
<organism evidence="2">
    <name type="scientific">viral metagenome</name>
    <dbReference type="NCBI Taxonomy" id="1070528"/>
    <lineage>
        <taxon>unclassified sequences</taxon>
        <taxon>metagenomes</taxon>
        <taxon>organismal metagenomes</taxon>
    </lineage>
</organism>
<keyword evidence="1" id="KW-0812">Transmembrane</keyword>
<sequence>MDIGTIIKCVLIAALIFAGYYVVSRTATIKRREGFSLSDSNSSDSSSTAPSSADVPNVIAEKSTDIISKGASNMIGLLQISNNRKSYENLIINMDPWTQAKVVASLNALAAQMVSDSSTQASMMSPPSEKTIALMNSINTMTNFQTTVLPIIMKYVNNS</sequence>
<evidence type="ECO:0000256" key="1">
    <source>
        <dbReference type="SAM" id="Phobius"/>
    </source>
</evidence>
<keyword evidence="1" id="KW-0472">Membrane</keyword>
<proteinExistence type="predicted"/>
<accession>A0A6C0I4Q0</accession>